<feature type="signal peptide" evidence="1">
    <location>
        <begin position="1"/>
        <end position="19"/>
    </location>
</feature>
<accession>Q13F93</accession>
<dbReference type="Proteomes" id="UP000001818">
    <property type="component" value="Chromosome"/>
</dbReference>
<dbReference type="BioCyc" id="RPAL316057:RPD_RS00030-MONOMER"/>
<sequence length="87" mass="9651">MRYVAILAIVAVVPGPSAAQEPKPLKTLRIQQAAPGATELFVVDDDGTVRIDWEKVETLARLKTDRIALPTAQVMLAIRDRTWKPMK</sequence>
<reference evidence="2 3" key="1">
    <citation type="submission" date="2006-03" db="EMBL/GenBank/DDBJ databases">
        <title>Complete sequence of Rhodopseudomonas palustris BisB5.</title>
        <authorList>
            <consortium name="US DOE Joint Genome Institute"/>
            <person name="Copeland A."/>
            <person name="Lucas S."/>
            <person name="Lapidus A."/>
            <person name="Barry K."/>
            <person name="Detter J.C."/>
            <person name="Glavina del Rio T."/>
            <person name="Hammon N."/>
            <person name="Israni S."/>
            <person name="Dalin E."/>
            <person name="Tice H."/>
            <person name="Pitluck S."/>
            <person name="Chain P."/>
            <person name="Malfatti S."/>
            <person name="Shin M."/>
            <person name="Vergez L."/>
            <person name="Schmutz J."/>
            <person name="Larimer F."/>
            <person name="Land M."/>
            <person name="Hauser L."/>
            <person name="Pelletier D.A."/>
            <person name="Kyrpides N."/>
            <person name="Lykidis A."/>
            <person name="Oda Y."/>
            <person name="Harwood C.S."/>
            <person name="Richardson P."/>
        </authorList>
    </citation>
    <scope>NUCLEOTIDE SEQUENCE [LARGE SCALE GENOMIC DNA]</scope>
    <source>
        <strain evidence="2 3">BisB5</strain>
    </source>
</reference>
<dbReference type="AlphaFoldDB" id="Q13F93"/>
<name>Q13F93_RHOPS</name>
<gene>
    <name evidence="2" type="ordered locus">RPD_0006</name>
</gene>
<feature type="chain" id="PRO_5004181947" evidence="1">
    <location>
        <begin position="20"/>
        <end position="87"/>
    </location>
</feature>
<dbReference type="HOGENOM" id="CLU_2481271_0_0_5"/>
<keyword evidence="1" id="KW-0732">Signal</keyword>
<dbReference type="STRING" id="316057.RPD_0006"/>
<organism evidence="2 3">
    <name type="scientific">Rhodopseudomonas palustris (strain BisB5)</name>
    <dbReference type="NCBI Taxonomy" id="316057"/>
    <lineage>
        <taxon>Bacteria</taxon>
        <taxon>Pseudomonadati</taxon>
        <taxon>Pseudomonadota</taxon>
        <taxon>Alphaproteobacteria</taxon>
        <taxon>Hyphomicrobiales</taxon>
        <taxon>Nitrobacteraceae</taxon>
        <taxon>Rhodopseudomonas</taxon>
    </lineage>
</organism>
<protein>
    <submittedName>
        <fullName evidence="2">Uncharacterized protein</fullName>
    </submittedName>
</protein>
<evidence type="ECO:0000313" key="3">
    <source>
        <dbReference type="Proteomes" id="UP000001818"/>
    </source>
</evidence>
<evidence type="ECO:0000313" key="2">
    <source>
        <dbReference type="EMBL" id="ABE37246.1"/>
    </source>
</evidence>
<dbReference type="EMBL" id="CP000283">
    <property type="protein sequence ID" value="ABE37246.1"/>
    <property type="molecule type" value="Genomic_DNA"/>
</dbReference>
<proteinExistence type="predicted"/>
<dbReference type="KEGG" id="rpd:RPD_0006"/>
<evidence type="ECO:0000256" key="1">
    <source>
        <dbReference type="SAM" id="SignalP"/>
    </source>
</evidence>